<dbReference type="SUPFAM" id="SSF51445">
    <property type="entry name" value="(Trans)glycosidases"/>
    <property type="match status" value="1"/>
</dbReference>
<evidence type="ECO:0000256" key="2">
    <source>
        <dbReference type="ARBA" id="ARBA00023157"/>
    </source>
</evidence>
<protein>
    <recommendedName>
        <fullName evidence="3">Hyaluronidase</fullName>
        <ecNumber evidence="3">3.2.1.35</ecNumber>
    </recommendedName>
</protein>
<dbReference type="PRINTS" id="PR00846">
    <property type="entry name" value="GLHYDRLASE56"/>
</dbReference>
<dbReference type="EMBL" id="JARK01000087">
    <property type="protein sequence ID" value="EYC43612.1"/>
    <property type="molecule type" value="Genomic_DNA"/>
</dbReference>
<dbReference type="EC" id="3.2.1.35" evidence="3"/>
<keyword evidence="2" id="KW-1015">Disulfide bond</keyword>
<comment type="catalytic activity">
    <reaction evidence="3">
        <text>Random hydrolysis of (1-&gt;4)-linkages between N-acetyl-beta-D-glucosamine and D-glucuronate residues in hyaluronate.</text>
        <dbReference type="EC" id="3.2.1.35"/>
    </reaction>
</comment>
<reference evidence="6" key="1">
    <citation type="journal article" date="2015" name="Nat. Genet.">
        <title>The genome and transcriptome of the zoonotic hookworm Ancylostoma ceylanicum identify infection-specific gene families.</title>
        <authorList>
            <person name="Schwarz E.M."/>
            <person name="Hu Y."/>
            <person name="Antoshechkin I."/>
            <person name="Miller M.M."/>
            <person name="Sternberg P.W."/>
            <person name="Aroian R.V."/>
        </authorList>
    </citation>
    <scope>NUCLEOTIDE SEQUENCE</scope>
    <source>
        <strain evidence="6">HY135</strain>
    </source>
</reference>
<feature type="chain" id="PRO_5001491719" description="Hyaluronidase" evidence="4">
    <location>
        <begin position="34"/>
        <end position="244"/>
    </location>
</feature>
<evidence type="ECO:0000256" key="3">
    <source>
        <dbReference type="RuleBase" id="RU610713"/>
    </source>
</evidence>
<dbReference type="InterPro" id="IPR017853">
    <property type="entry name" value="GH"/>
</dbReference>
<gene>
    <name evidence="5" type="primary">Acey_s0487.g2338</name>
    <name evidence="5" type="ORF">Y032_0487g2338</name>
</gene>
<comment type="caution">
    <text evidence="5">The sequence shown here is derived from an EMBL/GenBank/DDBJ whole genome shotgun (WGS) entry which is preliminary data.</text>
</comment>
<accession>A0A016WWJ3</accession>
<dbReference type="STRING" id="53326.A0A016WWJ3"/>
<comment type="similarity">
    <text evidence="1 3">Belongs to the glycosyl hydrolase 56 family.</text>
</comment>
<proteinExistence type="inferred from homology"/>
<organism evidence="5 6">
    <name type="scientific">Ancylostoma ceylanicum</name>
    <dbReference type="NCBI Taxonomy" id="53326"/>
    <lineage>
        <taxon>Eukaryota</taxon>
        <taxon>Metazoa</taxon>
        <taxon>Ecdysozoa</taxon>
        <taxon>Nematoda</taxon>
        <taxon>Chromadorea</taxon>
        <taxon>Rhabditida</taxon>
        <taxon>Rhabditina</taxon>
        <taxon>Rhabditomorpha</taxon>
        <taxon>Strongyloidea</taxon>
        <taxon>Ancylostomatidae</taxon>
        <taxon>Ancylostomatinae</taxon>
        <taxon>Ancylostoma</taxon>
    </lineage>
</organism>
<dbReference type="GO" id="GO:0004415">
    <property type="term" value="F:hyalurononglucosaminidase activity"/>
    <property type="evidence" value="ECO:0007669"/>
    <property type="project" value="UniProtKB-UniRule"/>
</dbReference>
<evidence type="ECO:0000256" key="1">
    <source>
        <dbReference type="ARBA" id="ARBA00008871"/>
    </source>
</evidence>
<dbReference type="InterPro" id="IPR013785">
    <property type="entry name" value="Aldolase_TIM"/>
</dbReference>
<dbReference type="Pfam" id="PF01630">
    <property type="entry name" value="Glyco_hydro_56"/>
    <property type="match status" value="1"/>
</dbReference>
<dbReference type="AlphaFoldDB" id="A0A016WWJ3"/>
<dbReference type="PANTHER" id="PTHR11769:SF35">
    <property type="entry name" value="HYALURONIDASE"/>
    <property type="match status" value="1"/>
</dbReference>
<keyword evidence="3" id="KW-0326">Glycosidase</keyword>
<dbReference type="InterPro" id="IPR018155">
    <property type="entry name" value="Hyaluronidase"/>
</dbReference>
<feature type="signal peptide" evidence="4">
    <location>
        <begin position="1"/>
        <end position="33"/>
    </location>
</feature>
<evidence type="ECO:0000313" key="6">
    <source>
        <dbReference type="Proteomes" id="UP000024635"/>
    </source>
</evidence>
<dbReference type="GO" id="GO:0030214">
    <property type="term" value="P:hyaluronan catabolic process"/>
    <property type="evidence" value="ECO:0007669"/>
    <property type="project" value="TreeGrafter"/>
</dbReference>
<name>A0A016WWJ3_9BILA</name>
<keyword evidence="3" id="KW-0378">Hydrolase</keyword>
<keyword evidence="4" id="KW-0732">Signal</keyword>
<sequence>MWKTGYRVRKELNTLSMWFLPILFAPTPATVVAAPDAFPVYWNIQTAVCNRDNASVPLEDFQIIHNTGEGFMGDKIVVFYERKFGLCPYYNNSDPNQPINGGLPQNQTLEDHLDAIKKQIQTEIPDQNFSGLAVIDVEEFRPLYSMNWGQKTYFPLSVKVYKKQSMELIKAKNPNIDQEQVEKEAEKAYNEAAKKFFVATITTARKLRPNAKWGYYDYPFCNTNSANAEGDYECSTQAKAFNDE</sequence>
<dbReference type="PANTHER" id="PTHR11769">
    <property type="entry name" value="HYALURONIDASE"/>
    <property type="match status" value="1"/>
</dbReference>
<evidence type="ECO:0000313" key="5">
    <source>
        <dbReference type="EMBL" id="EYC43612.1"/>
    </source>
</evidence>
<evidence type="ECO:0000256" key="4">
    <source>
        <dbReference type="SAM" id="SignalP"/>
    </source>
</evidence>
<dbReference type="Gene3D" id="3.20.20.70">
    <property type="entry name" value="Aldolase class I"/>
    <property type="match status" value="1"/>
</dbReference>
<dbReference type="Proteomes" id="UP000024635">
    <property type="component" value="Unassembled WGS sequence"/>
</dbReference>
<dbReference type="OrthoDB" id="5796153at2759"/>
<dbReference type="GO" id="GO:0005975">
    <property type="term" value="P:carbohydrate metabolic process"/>
    <property type="evidence" value="ECO:0007669"/>
    <property type="project" value="InterPro"/>
</dbReference>
<keyword evidence="6" id="KW-1185">Reference proteome</keyword>